<name>A0A4S8JLM1_MUSBA</name>
<dbReference type="CDD" id="cd00519">
    <property type="entry name" value="Lipase_3"/>
    <property type="match status" value="1"/>
</dbReference>
<accession>A0A4S8JLM1</accession>
<evidence type="ECO:0000256" key="1">
    <source>
        <dbReference type="SAM" id="MobiDB-lite"/>
    </source>
</evidence>
<dbReference type="SUPFAM" id="SSF53474">
    <property type="entry name" value="alpha/beta-Hydrolases"/>
    <property type="match status" value="1"/>
</dbReference>
<evidence type="ECO:0000313" key="3">
    <source>
        <dbReference type="EMBL" id="THU63078.1"/>
    </source>
</evidence>
<feature type="domain" description="Fungal lipase-type" evidence="2">
    <location>
        <begin position="268"/>
        <end position="401"/>
    </location>
</feature>
<dbReference type="Pfam" id="PF01764">
    <property type="entry name" value="Lipase_3"/>
    <property type="match status" value="1"/>
</dbReference>
<keyword evidence="4" id="KW-1185">Reference proteome</keyword>
<dbReference type="GO" id="GO:0006629">
    <property type="term" value="P:lipid metabolic process"/>
    <property type="evidence" value="ECO:0007669"/>
    <property type="project" value="InterPro"/>
</dbReference>
<proteinExistence type="predicted"/>
<dbReference type="STRING" id="52838.A0A4S8JLM1"/>
<evidence type="ECO:0000259" key="2">
    <source>
        <dbReference type="Pfam" id="PF01764"/>
    </source>
</evidence>
<feature type="region of interest" description="Disordered" evidence="1">
    <location>
        <begin position="68"/>
        <end position="113"/>
    </location>
</feature>
<dbReference type="PANTHER" id="PTHR47418">
    <property type="entry name" value="ALPHA/BETA-HYDROLASES SUPERFAMILY PROTEIN"/>
    <property type="match status" value="1"/>
</dbReference>
<dbReference type="InterPro" id="IPR002921">
    <property type="entry name" value="Fungal_lipase-type"/>
</dbReference>
<dbReference type="EMBL" id="PYDT01000004">
    <property type="protein sequence ID" value="THU63078.1"/>
    <property type="molecule type" value="Genomic_DNA"/>
</dbReference>
<evidence type="ECO:0000313" key="4">
    <source>
        <dbReference type="Proteomes" id="UP000317650"/>
    </source>
</evidence>
<comment type="caution">
    <text evidence="3">The sequence shown here is derived from an EMBL/GenBank/DDBJ whole genome shotgun (WGS) entry which is preliminary data.</text>
</comment>
<gene>
    <name evidence="3" type="ORF">C4D60_Mb01t11960</name>
</gene>
<dbReference type="InterPro" id="IPR029058">
    <property type="entry name" value="AB_hydrolase_fold"/>
</dbReference>
<feature type="compositionally biased region" description="Basic and acidic residues" evidence="1">
    <location>
        <begin position="87"/>
        <end position="113"/>
    </location>
</feature>
<sequence>MSTFGTMSDLHLIVFSFLLIYMVEIPMRKLVSNIVNGSLLDSSIRSMRKQDSYLQLVSGVLNRCLSQHSEEEESEKVRNTNLSKAETLPHIKDAQHDEPGSYDSGRDSSDDDDGWKQKLEVAWLSKALEPALQLYKWASSAGSNEKQSTPFGTRSFSEILMSIQRSKVGIQDWSLSDLTVGLYLIYLSQASSKKIEEFKGVQIFSDAMVQELIYYLELAKGSYKDNATALARHSMLRERNIVKFIKNSSLLRPGYYIGIDTRNKQVIFGIRGTHNVYDLITDIVSSSNQEVSFEGFSTHFGTAEAARWYLHHELGTVRKLLGKHKDYKLRLVGHSLGGAAAALLATMLRKQAADKLGFDPDIVSAVGFGTPPCVSKELAESCASYVTTVVLQDDIIPRLSIVSLTRLRNEILEADWMSILGKEDWKGIVDLVTNAKQVVSSVQDVARKVTYFAKLRNTSNSSEAIQGKDSVASMKFNRDAQAIVEQQEALPEELFVPGTIYYLKRNVDDIDGCKKSESYSLWERHPDQNFRRIMISGNLISDHRCDSHYYALRDVLKSLPISSD</sequence>
<dbReference type="Proteomes" id="UP000317650">
    <property type="component" value="Chromosome 1"/>
</dbReference>
<protein>
    <recommendedName>
        <fullName evidence="2">Fungal lipase-type domain-containing protein</fullName>
    </recommendedName>
</protein>
<dbReference type="AlphaFoldDB" id="A0A4S8JLM1"/>
<reference evidence="3 4" key="1">
    <citation type="journal article" date="2019" name="Nat. Plants">
        <title>Genome sequencing of Musa balbisiana reveals subgenome evolution and function divergence in polyploid bananas.</title>
        <authorList>
            <person name="Yao X."/>
        </authorList>
    </citation>
    <scope>NUCLEOTIDE SEQUENCE [LARGE SCALE GENOMIC DNA]</scope>
    <source>
        <strain evidence="4">cv. DH-PKW</strain>
        <tissue evidence="3">Leaves</tissue>
    </source>
</reference>
<dbReference type="Gene3D" id="3.40.50.1820">
    <property type="entry name" value="alpha/beta hydrolase"/>
    <property type="match status" value="1"/>
</dbReference>
<organism evidence="3 4">
    <name type="scientific">Musa balbisiana</name>
    <name type="common">Banana</name>
    <dbReference type="NCBI Taxonomy" id="52838"/>
    <lineage>
        <taxon>Eukaryota</taxon>
        <taxon>Viridiplantae</taxon>
        <taxon>Streptophyta</taxon>
        <taxon>Embryophyta</taxon>
        <taxon>Tracheophyta</taxon>
        <taxon>Spermatophyta</taxon>
        <taxon>Magnoliopsida</taxon>
        <taxon>Liliopsida</taxon>
        <taxon>Zingiberales</taxon>
        <taxon>Musaceae</taxon>
        <taxon>Musa</taxon>
    </lineage>
</organism>